<organism evidence="2 4">
    <name type="scientific">Phytophthora rubi</name>
    <dbReference type="NCBI Taxonomy" id="129364"/>
    <lineage>
        <taxon>Eukaryota</taxon>
        <taxon>Sar</taxon>
        <taxon>Stramenopiles</taxon>
        <taxon>Oomycota</taxon>
        <taxon>Peronosporomycetes</taxon>
        <taxon>Peronosporales</taxon>
        <taxon>Peronosporaceae</taxon>
        <taxon>Phytophthora</taxon>
    </lineage>
</organism>
<protein>
    <submittedName>
        <fullName evidence="2">Uncharacterized protein</fullName>
    </submittedName>
</protein>
<name>A0A6A3IAT8_9STRA</name>
<evidence type="ECO:0000313" key="1">
    <source>
        <dbReference type="EMBL" id="KAE8974624.1"/>
    </source>
</evidence>
<dbReference type="AlphaFoldDB" id="A0A6A3IAT8"/>
<proteinExistence type="predicted"/>
<reference evidence="4 6" key="1">
    <citation type="submission" date="2018-09" db="EMBL/GenBank/DDBJ databases">
        <title>Genomic investigation of the strawberry pathogen Phytophthora fragariae indicates pathogenicity is determined by transcriptional variation in three key races.</title>
        <authorList>
            <person name="Adams T.M."/>
            <person name="Armitage A.D."/>
            <person name="Sobczyk M.K."/>
            <person name="Bates H.J."/>
            <person name="Dunwell J.M."/>
            <person name="Nellist C.F."/>
            <person name="Harrison R.J."/>
        </authorList>
    </citation>
    <scope>NUCLEOTIDE SEQUENCE [LARGE SCALE GENOMIC DNA]</scope>
    <source>
        <strain evidence="2 4">SCRP249</strain>
        <strain evidence="1 6">SCRP324</strain>
        <strain evidence="3 5">SCRP333</strain>
    </source>
</reference>
<keyword evidence="5" id="KW-1185">Reference proteome</keyword>
<dbReference type="EMBL" id="QXFV01003399">
    <property type="protein sequence ID" value="KAE8977103.1"/>
    <property type="molecule type" value="Genomic_DNA"/>
</dbReference>
<evidence type="ECO:0000313" key="2">
    <source>
        <dbReference type="EMBL" id="KAE8977103.1"/>
    </source>
</evidence>
<gene>
    <name evidence="2" type="ORF">PR001_g25221</name>
    <name evidence="1" type="ORF">PR002_g25858</name>
    <name evidence="3" type="ORF">PR003_g27041</name>
</gene>
<dbReference type="Proteomes" id="UP000435112">
    <property type="component" value="Unassembled WGS sequence"/>
</dbReference>
<evidence type="ECO:0000313" key="4">
    <source>
        <dbReference type="Proteomes" id="UP000429607"/>
    </source>
</evidence>
<evidence type="ECO:0000313" key="3">
    <source>
        <dbReference type="EMBL" id="KAE9283758.1"/>
    </source>
</evidence>
<dbReference type="Proteomes" id="UP000429607">
    <property type="component" value="Unassembled WGS sequence"/>
</dbReference>
<accession>A0A6A3IAT8</accession>
<dbReference type="Proteomes" id="UP000434957">
    <property type="component" value="Unassembled WGS sequence"/>
</dbReference>
<dbReference type="EMBL" id="QXFT01003653">
    <property type="protein sequence ID" value="KAE9283758.1"/>
    <property type="molecule type" value="Genomic_DNA"/>
</dbReference>
<dbReference type="EMBL" id="QXFU01003533">
    <property type="protein sequence ID" value="KAE8974624.1"/>
    <property type="molecule type" value="Genomic_DNA"/>
</dbReference>
<sequence length="60" mass="6517">MLLLRSSSPVLAVAVAIAPFRCKMTIRRRDTTRTCILRKLPLQSSSCELLDCSKPGSGPA</sequence>
<evidence type="ECO:0000313" key="5">
    <source>
        <dbReference type="Proteomes" id="UP000434957"/>
    </source>
</evidence>
<evidence type="ECO:0000313" key="6">
    <source>
        <dbReference type="Proteomes" id="UP000435112"/>
    </source>
</evidence>
<comment type="caution">
    <text evidence="2">The sequence shown here is derived from an EMBL/GenBank/DDBJ whole genome shotgun (WGS) entry which is preliminary data.</text>
</comment>